<organism evidence="2 3">
    <name type="scientific">Oedothorax gibbosus</name>
    <dbReference type="NCBI Taxonomy" id="931172"/>
    <lineage>
        <taxon>Eukaryota</taxon>
        <taxon>Metazoa</taxon>
        <taxon>Ecdysozoa</taxon>
        <taxon>Arthropoda</taxon>
        <taxon>Chelicerata</taxon>
        <taxon>Arachnida</taxon>
        <taxon>Araneae</taxon>
        <taxon>Araneomorphae</taxon>
        <taxon>Entelegynae</taxon>
        <taxon>Araneoidea</taxon>
        <taxon>Linyphiidae</taxon>
        <taxon>Erigoninae</taxon>
        <taxon>Oedothorax</taxon>
    </lineage>
</organism>
<dbReference type="EMBL" id="JAFNEN010004218">
    <property type="protein sequence ID" value="KAG8171267.1"/>
    <property type="molecule type" value="Genomic_DNA"/>
</dbReference>
<feature type="region of interest" description="Disordered" evidence="1">
    <location>
        <begin position="1"/>
        <end position="22"/>
    </location>
</feature>
<accession>A0AAV6THE5</accession>
<evidence type="ECO:0000313" key="3">
    <source>
        <dbReference type="Proteomes" id="UP000827092"/>
    </source>
</evidence>
<evidence type="ECO:0000256" key="1">
    <source>
        <dbReference type="SAM" id="MobiDB-lite"/>
    </source>
</evidence>
<proteinExistence type="predicted"/>
<feature type="compositionally biased region" description="Polar residues" evidence="1">
    <location>
        <begin position="7"/>
        <end position="16"/>
    </location>
</feature>
<comment type="caution">
    <text evidence="2">The sequence shown here is derived from an EMBL/GenBank/DDBJ whole genome shotgun (WGS) entry which is preliminary data.</text>
</comment>
<dbReference type="AlphaFoldDB" id="A0AAV6THE5"/>
<name>A0AAV6THE5_9ARAC</name>
<sequence>MPASDSAVFSTWTSRAASGEPKAFGLGGKVWLKAELKGIDGGSTPSNGACGSIWAQRSKPPPGQDTARG</sequence>
<keyword evidence="3" id="KW-1185">Reference proteome</keyword>
<evidence type="ECO:0000313" key="2">
    <source>
        <dbReference type="EMBL" id="KAG8171267.1"/>
    </source>
</evidence>
<protein>
    <submittedName>
        <fullName evidence="2">Uncharacterized protein</fullName>
    </submittedName>
</protein>
<reference evidence="2 3" key="1">
    <citation type="journal article" date="2022" name="Nat. Ecol. Evol.">
        <title>A masculinizing supergene underlies an exaggerated male reproductive morph in a spider.</title>
        <authorList>
            <person name="Hendrickx F."/>
            <person name="De Corte Z."/>
            <person name="Sonet G."/>
            <person name="Van Belleghem S.M."/>
            <person name="Kostlbacher S."/>
            <person name="Vangestel C."/>
        </authorList>
    </citation>
    <scope>NUCLEOTIDE SEQUENCE [LARGE SCALE GENOMIC DNA]</scope>
    <source>
        <strain evidence="2">W744_W776</strain>
    </source>
</reference>
<dbReference type="Proteomes" id="UP000827092">
    <property type="component" value="Unassembled WGS sequence"/>
</dbReference>
<gene>
    <name evidence="2" type="ORF">JTE90_020207</name>
</gene>
<feature type="region of interest" description="Disordered" evidence="1">
    <location>
        <begin position="40"/>
        <end position="69"/>
    </location>
</feature>